<dbReference type="RefSeq" id="WP_327098269.1">
    <property type="nucleotide sequence ID" value="NZ_CP109149.1"/>
</dbReference>
<accession>A0ABZ1YS00</accession>
<keyword evidence="2" id="KW-0413">Isomerase</keyword>
<keyword evidence="3" id="KW-1185">Reference proteome</keyword>
<dbReference type="Proteomes" id="UP001432062">
    <property type="component" value="Chromosome"/>
</dbReference>
<dbReference type="Pfam" id="PF11716">
    <property type="entry name" value="MDMPI_N"/>
    <property type="match status" value="1"/>
</dbReference>
<dbReference type="GO" id="GO:0016853">
    <property type="term" value="F:isomerase activity"/>
    <property type="evidence" value="ECO:0007669"/>
    <property type="project" value="UniProtKB-KW"/>
</dbReference>
<evidence type="ECO:0000259" key="1">
    <source>
        <dbReference type="Pfam" id="PF11716"/>
    </source>
</evidence>
<feature type="domain" description="Mycothiol-dependent maleylpyruvate isomerase metal-binding" evidence="1">
    <location>
        <begin position="11"/>
        <end position="101"/>
    </location>
</feature>
<sequence length="239" mass="26865">MDRDAQWRVIEQQRRAVADVLDDLAPNEWELPSLCSGWRIRDVAAHIALAPQPPGPVDMVREGLRARGRFHRLNHDVSVRYADARQDLVAEIRAHAASRKLPVVTNYRNILYDIMVHGQDIAIPTGRQIELPIEAAATAATRVWAMGWPFWAKYRLTGFRLIATDTDWVVGTGDEVRGRIADLLLLTTGRSVVLPRLSGDGVGKLWMRLSYRNLVRGCAGRVEGSRPDVMRRCAADSRL</sequence>
<dbReference type="InterPro" id="IPR017517">
    <property type="entry name" value="Maleyloyr_isom"/>
</dbReference>
<evidence type="ECO:0000313" key="3">
    <source>
        <dbReference type="Proteomes" id="UP001432062"/>
    </source>
</evidence>
<protein>
    <submittedName>
        <fullName evidence="2">Maleylpyruvate isomerase family mycothiol-dependent enzyme</fullName>
    </submittedName>
</protein>
<evidence type="ECO:0000313" key="2">
    <source>
        <dbReference type="EMBL" id="WUV45055.1"/>
    </source>
</evidence>
<dbReference type="SUPFAM" id="SSF109854">
    <property type="entry name" value="DinB/YfiT-like putative metalloenzymes"/>
    <property type="match status" value="1"/>
</dbReference>
<dbReference type="EMBL" id="CP109441">
    <property type="protein sequence ID" value="WUV45055.1"/>
    <property type="molecule type" value="Genomic_DNA"/>
</dbReference>
<dbReference type="InterPro" id="IPR034660">
    <property type="entry name" value="DinB/YfiT-like"/>
</dbReference>
<dbReference type="InterPro" id="IPR024344">
    <property type="entry name" value="MDMPI_metal-binding"/>
</dbReference>
<organism evidence="2 3">
    <name type="scientific">Nocardia vinacea</name>
    <dbReference type="NCBI Taxonomy" id="96468"/>
    <lineage>
        <taxon>Bacteria</taxon>
        <taxon>Bacillati</taxon>
        <taxon>Actinomycetota</taxon>
        <taxon>Actinomycetes</taxon>
        <taxon>Mycobacteriales</taxon>
        <taxon>Nocardiaceae</taxon>
        <taxon>Nocardia</taxon>
    </lineage>
</organism>
<dbReference type="Gene3D" id="1.20.120.450">
    <property type="entry name" value="dinb family like domain"/>
    <property type="match status" value="1"/>
</dbReference>
<proteinExistence type="predicted"/>
<dbReference type="NCBIfam" id="TIGR03083">
    <property type="entry name" value="maleylpyruvate isomerase family mycothiol-dependent enzyme"/>
    <property type="match status" value="1"/>
</dbReference>
<gene>
    <name evidence="2" type="ORF">OG563_38990</name>
</gene>
<reference evidence="2" key="1">
    <citation type="submission" date="2022-10" db="EMBL/GenBank/DDBJ databases">
        <title>The complete genomes of actinobacterial strains from the NBC collection.</title>
        <authorList>
            <person name="Joergensen T.S."/>
            <person name="Alvarez Arevalo M."/>
            <person name="Sterndorff E.B."/>
            <person name="Faurdal D."/>
            <person name="Vuksanovic O."/>
            <person name="Mourched A.-S."/>
            <person name="Charusanti P."/>
            <person name="Shaw S."/>
            <person name="Blin K."/>
            <person name="Weber T."/>
        </authorList>
    </citation>
    <scope>NUCLEOTIDE SEQUENCE</scope>
    <source>
        <strain evidence="2">NBC_01482</strain>
    </source>
</reference>
<name>A0ABZ1YS00_9NOCA</name>